<dbReference type="EMBL" id="WJEC01007802">
    <property type="protein sequence ID" value="KAF7467561.1"/>
    <property type="molecule type" value="Genomic_DNA"/>
</dbReference>
<dbReference type="EMBL" id="CABDUW010000002">
    <property type="protein sequence ID" value="VTJ51003.1"/>
    <property type="molecule type" value="Genomic_DNA"/>
</dbReference>
<evidence type="ECO:0000313" key="2">
    <source>
        <dbReference type="EMBL" id="VTJ51003.1"/>
    </source>
</evidence>
<evidence type="ECO:0000313" key="1">
    <source>
        <dbReference type="EMBL" id="KAF7467561.1"/>
    </source>
</evidence>
<name>A0A5E4A180_MARMO</name>
<dbReference type="Proteomes" id="UP000335636">
    <property type="component" value="Unassembled WGS sequence"/>
</dbReference>
<keyword evidence="3" id="KW-1185">Reference proteome</keyword>
<gene>
    <name evidence="1" type="ORF">GHT09_001048</name>
    <name evidence="2" type="ORF">MONAX_5E004495</name>
</gene>
<dbReference type="Proteomes" id="UP000662637">
    <property type="component" value="Unassembled WGS sequence"/>
</dbReference>
<dbReference type="AlphaFoldDB" id="A0A5E4A180"/>
<accession>A0A5E4A180</accession>
<sequence>MSLLGSGWLVQQAHQTHTPHWENLLKALCHSPRPRPFPHPRARRLRQVGSPSPALVKPVNLDSTRRRPLLLRAKSAFSNAGVPWGTVPTGDLLAGLFPSKDIDKGTWIQVLPAVPVLSSWQQWLCDGNYLGGARL</sequence>
<organism evidence="2 3">
    <name type="scientific">Marmota monax</name>
    <name type="common">Woodchuck</name>
    <dbReference type="NCBI Taxonomy" id="9995"/>
    <lineage>
        <taxon>Eukaryota</taxon>
        <taxon>Metazoa</taxon>
        <taxon>Chordata</taxon>
        <taxon>Craniata</taxon>
        <taxon>Vertebrata</taxon>
        <taxon>Euteleostomi</taxon>
        <taxon>Mammalia</taxon>
        <taxon>Eutheria</taxon>
        <taxon>Euarchontoglires</taxon>
        <taxon>Glires</taxon>
        <taxon>Rodentia</taxon>
        <taxon>Sciuromorpha</taxon>
        <taxon>Sciuridae</taxon>
        <taxon>Xerinae</taxon>
        <taxon>Marmotini</taxon>
        <taxon>Marmota</taxon>
    </lineage>
</organism>
<reference evidence="1" key="2">
    <citation type="submission" date="2020-08" db="EMBL/GenBank/DDBJ databases">
        <authorList>
            <person name="Shumante A."/>
            <person name="Zimin A.V."/>
            <person name="Puiu D."/>
            <person name="Salzberg S.L."/>
        </authorList>
    </citation>
    <scope>NUCLEOTIDE SEQUENCE</scope>
    <source>
        <strain evidence="1">WC2-LM</strain>
        <tissue evidence="1">Liver</tissue>
    </source>
</reference>
<evidence type="ECO:0000313" key="3">
    <source>
        <dbReference type="Proteomes" id="UP000335636"/>
    </source>
</evidence>
<proteinExistence type="predicted"/>
<reference evidence="2 3" key="1">
    <citation type="submission" date="2019-04" db="EMBL/GenBank/DDBJ databases">
        <authorList>
            <person name="Alioto T."/>
            <person name="Alioto T."/>
        </authorList>
    </citation>
    <scope>NUCLEOTIDE SEQUENCE [LARGE SCALE GENOMIC DNA]</scope>
</reference>
<protein>
    <submittedName>
        <fullName evidence="2">Uncharacterized protein</fullName>
    </submittedName>
</protein>